<dbReference type="Proteomes" id="UP000789570">
    <property type="component" value="Unassembled WGS sequence"/>
</dbReference>
<dbReference type="OrthoDB" id="2424806at2759"/>
<accession>A0A9N9NIW3</accession>
<evidence type="ECO:0000313" key="2">
    <source>
        <dbReference type="EMBL" id="CAG8738031.1"/>
    </source>
</evidence>
<reference evidence="2" key="1">
    <citation type="submission" date="2021-06" db="EMBL/GenBank/DDBJ databases">
        <authorList>
            <person name="Kallberg Y."/>
            <person name="Tangrot J."/>
            <person name="Rosling A."/>
        </authorList>
    </citation>
    <scope>NUCLEOTIDE SEQUENCE</scope>
    <source>
        <strain evidence="2">UK204</strain>
    </source>
</reference>
<gene>
    <name evidence="2" type="ORF">FCALED_LOCUS15435</name>
</gene>
<proteinExistence type="predicted"/>
<evidence type="ECO:0000313" key="3">
    <source>
        <dbReference type="Proteomes" id="UP000789570"/>
    </source>
</evidence>
<name>A0A9N9NIW3_9GLOM</name>
<feature type="region of interest" description="Disordered" evidence="1">
    <location>
        <begin position="1"/>
        <end position="40"/>
    </location>
</feature>
<dbReference type="AlphaFoldDB" id="A0A9N9NIW3"/>
<evidence type="ECO:0000256" key="1">
    <source>
        <dbReference type="SAM" id="MobiDB-lite"/>
    </source>
</evidence>
<feature type="non-terminal residue" evidence="2">
    <location>
        <position position="1"/>
    </location>
</feature>
<dbReference type="EMBL" id="CAJVPQ010014037">
    <property type="protein sequence ID" value="CAG8738031.1"/>
    <property type="molecule type" value="Genomic_DNA"/>
</dbReference>
<organism evidence="2 3">
    <name type="scientific">Funneliformis caledonium</name>
    <dbReference type="NCBI Taxonomy" id="1117310"/>
    <lineage>
        <taxon>Eukaryota</taxon>
        <taxon>Fungi</taxon>
        <taxon>Fungi incertae sedis</taxon>
        <taxon>Mucoromycota</taxon>
        <taxon>Glomeromycotina</taxon>
        <taxon>Glomeromycetes</taxon>
        <taxon>Glomerales</taxon>
        <taxon>Glomeraceae</taxon>
        <taxon>Funneliformis</taxon>
    </lineage>
</organism>
<feature type="compositionally biased region" description="Polar residues" evidence="1">
    <location>
        <begin position="28"/>
        <end position="38"/>
    </location>
</feature>
<keyword evidence="3" id="KW-1185">Reference proteome</keyword>
<sequence>GSSVVDGQSQKDRETIAEISAVDESDSVIDQQNDVNTKSMEEVPEMIVEQSVSDKVIDDFILEESVNVSDSVIAKPPPIHEVHSQLNLSEIRDPGLCNQNGDSREKNLDSEPFITDISGINSQDSVIPLNEKDGQDVYFASLSSESCVASPDFEYSKDGKVPYKQKVEKGLVCELLEFIRSHESLPNSTASSKQIPNSPASQSDQLIPLQKKLPKWKRDKVIDLVINRFKRTTSCLDLHASIDRECLNQVDCYLIHDMQICPICKKDHCYLEGHWLIDSEGSKKYYLICDNIQEPGIPLNEVLTLYSEKTSPDNWNHLLKVPNREVTVKA</sequence>
<comment type="caution">
    <text evidence="2">The sequence shown here is derived from an EMBL/GenBank/DDBJ whole genome shotgun (WGS) entry which is preliminary data.</text>
</comment>
<protein>
    <submittedName>
        <fullName evidence="2">1846_t:CDS:1</fullName>
    </submittedName>
</protein>